<dbReference type="PANTHER" id="PTHR11274:SF0">
    <property type="entry name" value="GENERAL TRANSCRIPTION AND DNA REPAIR FACTOR IIH HELICASE SUBUNIT XPB"/>
    <property type="match status" value="1"/>
</dbReference>
<keyword evidence="3" id="KW-0347">Helicase</keyword>
<dbReference type="InterPro" id="IPR001650">
    <property type="entry name" value="Helicase_C-like"/>
</dbReference>
<evidence type="ECO:0000256" key="1">
    <source>
        <dbReference type="ARBA" id="ARBA00022741"/>
    </source>
</evidence>
<organism evidence="7">
    <name type="scientific">viral metagenome</name>
    <dbReference type="NCBI Taxonomy" id="1070528"/>
    <lineage>
        <taxon>unclassified sequences</taxon>
        <taxon>metagenomes</taxon>
        <taxon>organismal metagenomes</taxon>
    </lineage>
</organism>
<dbReference type="GO" id="GO:0004386">
    <property type="term" value="F:helicase activity"/>
    <property type="evidence" value="ECO:0007669"/>
    <property type="project" value="UniProtKB-KW"/>
</dbReference>
<dbReference type="EMBL" id="MT143857">
    <property type="protein sequence ID" value="QJB03714.1"/>
    <property type="molecule type" value="Genomic_DNA"/>
</dbReference>
<dbReference type="InterPro" id="IPR014001">
    <property type="entry name" value="Helicase_ATP-bd"/>
</dbReference>
<gene>
    <name evidence="7" type="ORF">MM171B00579_0016</name>
</gene>
<evidence type="ECO:0000259" key="6">
    <source>
        <dbReference type="PROSITE" id="PS51194"/>
    </source>
</evidence>
<evidence type="ECO:0000256" key="2">
    <source>
        <dbReference type="ARBA" id="ARBA00022801"/>
    </source>
</evidence>
<dbReference type="InterPro" id="IPR050615">
    <property type="entry name" value="ATP-dep_DNA_Helicase"/>
</dbReference>
<dbReference type="InterPro" id="IPR006935">
    <property type="entry name" value="Helicase/UvrB_N"/>
</dbReference>
<name>A0A6M3M8P0_9ZZZZ</name>
<reference evidence="7" key="1">
    <citation type="submission" date="2020-03" db="EMBL/GenBank/DDBJ databases">
        <title>The deep terrestrial virosphere.</title>
        <authorList>
            <person name="Holmfeldt K."/>
            <person name="Nilsson E."/>
            <person name="Simone D."/>
            <person name="Lopez-Fernandez M."/>
            <person name="Wu X."/>
            <person name="de Brujin I."/>
            <person name="Lundin D."/>
            <person name="Andersson A."/>
            <person name="Bertilsson S."/>
            <person name="Dopson M."/>
        </authorList>
    </citation>
    <scope>NUCLEOTIDE SEQUENCE</scope>
    <source>
        <strain evidence="7">MM171B00579</strain>
    </source>
</reference>
<dbReference type="Pfam" id="PF04851">
    <property type="entry name" value="ResIII"/>
    <property type="match status" value="1"/>
</dbReference>
<proteinExistence type="predicted"/>
<dbReference type="GO" id="GO:0005524">
    <property type="term" value="F:ATP binding"/>
    <property type="evidence" value="ECO:0007669"/>
    <property type="project" value="UniProtKB-KW"/>
</dbReference>
<keyword evidence="2" id="KW-0378">Hydrolase</keyword>
<evidence type="ECO:0000256" key="3">
    <source>
        <dbReference type="ARBA" id="ARBA00022806"/>
    </source>
</evidence>
<keyword evidence="1" id="KW-0547">Nucleotide-binding</keyword>
<keyword evidence="4" id="KW-0067">ATP-binding</keyword>
<dbReference type="Gene3D" id="3.40.50.300">
    <property type="entry name" value="P-loop containing nucleotide triphosphate hydrolases"/>
    <property type="match status" value="2"/>
</dbReference>
<dbReference type="PROSITE" id="PS51192">
    <property type="entry name" value="HELICASE_ATP_BIND_1"/>
    <property type="match status" value="1"/>
</dbReference>
<accession>A0A6M3M8P0</accession>
<evidence type="ECO:0000259" key="5">
    <source>
        <dbReference type="PROSITE" id="PS51192"/>
    </source>
</evidence>
<feature type="domain" description="Helicase C-terminal" evidence="6">
    <location>
        <begin position="307"/>
        <end position="467"/>
    </location>
</feature>
<feature type="domain" description="Helicase ATP-binding" evidence="5">
    <location>
        <begin position="105"/>
        <end position="269"/>
    </location>
</feature>
<dbReference type="SMART" id="SM00490">
    <property type="entry name" value="HELICc"/>
    <property type="match status" value="1"/>
</dbReference>
<dbReference type="GO" id="GO:0003677">
    <property type="term" value="F:DNA binding"/>
    <property type="evidence" value="ECO:0007669"/>
    <property type="project" value="InterPro"/>
</dbReference>
<dbReference type="AlphaFoldDB" id="A0A6M3M8P0"/>
<sequence>MNIKFLDPIYCQVEPKQDIQLIKPCLEYPTEFWKQGPFRKIKKEGTAFLCDQRKGTFLAGLFPRVIEFCKTNGIKVDVQPLLEHMKSAPPSLPGIELREDQLKLLEKVELFKRGLLVAPPGIGKTVLAGAIISQYPKSKAAMIVHMNSLFMQTIENFKKWFGEENVGIIGNSIYKPNKINVIMSATALSICNKDENSGYKNKNYDDFFELLTSIDIIICDESQHLSQRHGSYSVIFERCLAPIRIGLTATPNKKKKEQLVCEGFLGPVIGELTLQEGMEKGLLAIPKIKLIPVPFNASIGEYTRYQDIYKYGILLNKTRNRLIVKEAAKVVERKESVLIIITDVVNEQGLILQEMGRDVYNIDISFVQGVTETETREKIKKELQSKKTKCVICTNVWREGINIPSLDCVIFAMGGKSDIATLQSIGRGLRTSEGKKQILIIDFLDPYRYLAQHCIQRLQLYSKLEIL</sequence>
<dbReference type="InterPro" id="IPR027417">
    <property type="entry name" value="P-loop_NTPase"/>
</dbReference>
<evidence type="ECO:0000313" key="7">
    <source>
        <dbReference type="EMBL" id="QJB03714.1"/>
    </source>
</evidence>
<dbReference type="GO" id="GO:0016787">
    <property type="term" value="F:hydrolase activity"/>
    <property type="evidence" value="ECO:0007669"/>
    <property type="project" value="UniProtKB-KW"/>
</dbReference>
<dbReference type="SUPFAM" id="SSF52540">
    <property type="entry name" value="P-loop containing nucleoside triphosphate hydrolases"/>
    <property type="match status" value="1"/>
</dbReference>
<protein>
    <submittedName>
        <fullName evidence="7">Putative type III restriction enzyme</fullName>
    </submittedName>
</protein>
<dbReference type="Pfam" id="PF00271">
    <property type="entry name" value="Helicase_C"/>
    <property type="match status" value="1"/>
</dbReference>
<dbReference type="SMART" id="SM00487">
    <property type="entry name" value="DEXDc"/>
    <property type="match status" value="1"/>
</dbReference>
<dbReference type="PROSITE" id="PS51194">
    <property type="entry name" value="HELICASE_CTER"/>
    <property type="match status" value="1"/>
</dbReference>
<dbReference type="PANTHER" id="PTHR11274">
    <property type="entry name" value="RAD25/XP-B DNA REPAIR HELICASE"/>
    <property type="match status" value="1"/>
</dbReference>
<evidence type="ECO:0000256" key="4">
    <source>
        <dbReference type="ARBA" id="ARBA00022840"/>
    </source>
</evidence>